<keyword evidence="3" id="KW-1185">Reference proteome</keyword>
<name>A0A8X6UNQ4_NEPPI</name>
<dbReference type="Proteomes" id="UP000887013">
    <property type="component" value="Unassembled WGS sequence"/>
</dbReference>
<sequence length="101" mass="11614">MNDAQEKILELNSKQCVMTDSTHGTNQYGFQMTTFMVHYENHQGMPVAIFFSSRVAPEIMVPFFCAIKKKVPGFKTNILLSDDTYSFPNAWRKVFGDETKH</sequence>
<reference evidence="2" key="1">
    <citation type="submission" date="2020-08" db="EMBL/GenBank/DDBJ databases">
        <title>Multicomponent nature underlies the extraordinary mechanical properties of spider dragline silk.</title>
        <authorList>
            <person name="Kono N."/>
            <person name="Nakamura H."/>
            <person name="Mori M."/>
            <person name="Yoshida Y."/>
            <person name="Ohtoshi R."/>
            <person name="Malay A.D."/>
            <person name="Moran D.A.P."/>
            <person name="Tomita M."/>
            <person name="Numata K."/>
            <person name="Arakawa K."/>
        </authorList>
    </citation>
    <scope>NUCLEOTIDE SEQUENCE</scope>
</reference>
<comment type="caution">
    <text evidence="2">The sequence shown here is derived from an EMBL/GenBank/DDBJ whole genome shotgun (WGS) entry which is preliminary data.</text>
</comment>
<protein>
    <submittedName>
        <fullName evidence="2">C2H2-type domain-containing protein</fullName>
    </submittedName>
</protein>
<evidence type="ECO:0000259" key="1">
    <source>
        <dbReference type="Pfam" id="PF21056"/>
    </source>
</evidence>
<dbReference type="OrthoDB" id="6426030at2759"/>
<feature type="domain" description="ZSWIM1/3 RNaseH-like" evidence="1">
    <location>
        <begin position="16"/>
        <end position="95"/>
    </location>
</feature>
<proteinExistence type="predicted"/>
<evidence type="ECO:0000313" key="2">
    <source>
        <dbReference type="EMBL" id="GFU34652.1"/>
    </source>
</evidence>
<gene>
    <name evidence="2" type="primary">AVEN_101114_1</name>
    <name evidence="2" type="ORF">NPIL_601701</name>
</gene>
<dbReference type="EMBL" id="BMAW01083555">
    <property type="protein sequence ID" value="GFU34652.1"/>
    <property type="molecule type" value="Genomic_DNA"/>
</dbReference>
<organism evidence="2 3">
    <name type="scientific">Nephila pilipes</name>
    <name type="common">Giant wood spider</name>
    <name type="synonym">Nephila maculata</name>
    <dbReference type="NCBI Taxonomy" id="299642"/>
    <lineage>
        <taxon>Eukaryota</taxon>
        <taxon>Metazoa</taxon>
        <taxon>Ecdysozoa</taxon>
        <taxon>Arthropoda</taxon>
        <taxon>Chelicerata</taxon>
        <taxon>Arachnida</taxon>
        <taxon>Araneae</taxon>
        <taxon>Araneomorphae</taxon>
        <taxon>Entelegynae</taxon>
        <taxon>Araneoidea</taxon>
        <taxon>Nephilidae</taxon>
        <taxon>Nephila</taxon>
    </lineage>
</organism>
<dbReference type="Pfam" id="PF21056">
    <property type="entry name" value="ZSWIM1-3_RNaseH-like"/>
    <property type="match status" value="1"/>
</dbReference>
<accession>A0A8X6UNQ4</accession>
<evidence type="ECO:0000313" key="3">
    <source>
        <dbReference type="Proteomes" id="UP000887013"/>
    </source>
</evidence>
<dbReference type="InterPro" id="IPR048324">
    <property type="entry name" value="ZSWIM1-3_RNaseH-like"/>
</dbReference>
<dbReference type="AlphaFoldDB" id="A0A8X6UNQ4"/>